<proteinExistence type="predicted"/>
<dbReference type="EMBL" id="AGBF01000007">
    <property type="protein sequence ID" value="EGX61130.1"/>
    <property type="molecule type" value="Genomic_DNA"/>
</dbReference>
<gene>
    <name evidence="1" type="ORF">SZN_04736</name>
</gene>
<dbReference type="Proteomes" id="UP000004217">
    <property type="component" value="Unassembled WGS sequence"/>
</dbReference>
<evidence type="ECO:0000313" key="2">
    <source>
        <dbReference type="Proteomes" id="UP000004217"/>
    </source>
</evidence>
<organism evidence="1 2">
    <name type="scientific">Streptomyces zinciresistens K42</name>
    <dbReference type="NCBI Taxonomy" id="700597"/>
    <lineage>
        <taxon>Bacteria</taxon>
        <taxon>Bacillati</taxon>
        <taxon>Actinomycetota</taxon>
        <taxon>Actinomycetes</taxon>
        <taxon>Kitasatosporales</taxon>
        <taxon>Streptomycetaceae</taxon>
        <taxon>Streptomyces</taxon>
    </lineage>
</organism>
<dbReference type="AlphaFoldDB" id="G2G641"/>
<dbReference type="PATRIC" id="fig|700597.3.peg.917"/>
<reference evidence="1 2" key="1">
    <citation type="submission" date="2011-08" db="EMBL/GenBank/DDBJ databases">
        <authorList>
            <person name="Lin Y."/>
            <person name="Hao X."/>
            <person name="Johnstone L."/>
            <person name="Miller S.J."/>
            <person name="Wei G."/>
            <person name="Rensing C."/>
        </authorList>
    </citation>
    <scope>NUCLEOTIDE SEQUENCE [LARGE SCALE GENOMIC DNA]</scope>
    <source>
        <strain evidence="1 2">K42</strain>
    </source>
</reference>
<protein>
    <submittedName>
        <fullName evidence="1">Uncharacterized protein</fullName>
    </submittedName>
</protein>
<keyword evidence="2" id="KW-1185">Reference proteome</keyword>
<name>G2G641_9ACTN</name>
<comment type="caution">
    <text evidence="1">The sequence shown here is derived from an EMBL/GenBank/DDBJ whole genome shotgun (WGS) entry which is preliminary data.</text>
</comment>
<evidence type="ECO:0000313" key="1">
    <source>
        <dbReference type="EMBL" id="EGX61130.1"/>
    </source>
</evidence>
<accession>G2G641</accession>
<sequence>MTEYAFAVELSAVVRVKASSYRRALDVVKAIEAYDVNAPLALLGESALLTEVSLSLEDGCPITLFEKGGEPA</sequence>